<evidence type="ECO:0000256" key="1">
    <source>
        <dbReference type="SAM" id="MobiDB-lite"/>
    </source>
</evidence>
<sequence>MAEDDTWSNEHEALLKAVIREFGTPTWSQIKEDSKYRKLAPSRVGKGSGSPMVGE</sequence>
<keyword evidence="3" id="KW-1185">Reference proteome</keyword>
<proteinExistence type="predicted"/>
<accession>A0A392RQU1</accession>
<reference evidence="2 3" key="1">
    <citation type="journal article" date="2018" name="Front. Plant Sci.">
        <title>Red Clover (Trifolium pratense) and Zigzag Clover (T. medium) - A Picture of Genomic Similarities and Differences.</title>
        <authorList>
            <person name="Dluhosova J."/>
            <person name="Istvanek J."/>
            <person name="Nedelnik J."/>
            <person name="Repkova J."/>
        </authorList>
    </citation>
    <scope>NUCLEOTIDE SEQUENCE [LARGE SCALE GENOMIC DNA]</scope>
    <source>
        <strain evidence="3">cv. 10/8</strain>
        <tissue evidence="2">Leaf</tissue>
    </source>
</reference>
<organism evidence="2 3">
    <name type="scientific">Trifolium medium</name>
    <dbReference type="NCBI Taxonomy" id="97028"/>
    <lineage>
        <taxon>Eukaryota</taxon>
        <taxon>Viridiplantae</taxon>
        <taxon>Streptophyta</taxon>
        <taxon>Embryophyta</taxon>
        <taxon>Tracheophyta</taxon>
        <taxon>Spermatophyta</taxon>
        <taxon>Magnoliopsida</taxon>
        <taxon>eudicotyledons</taxon>
        <taxon>Gunneridae</taxon>
        <taxon>Pentapetalae</taxon>
        <taxon>rosids</taxon>
        <taxon>fabids</taxon>
        <taxon>Fabales</taxon>
        <taxon>Fabaceae</taxon>
        <taxon>Papilionoideae</taxon>
        <taxon>50 kb inversion clade</taxon>
        <taxon>NPAAA clade</taxon>
        <taxon>Hologalegina</taxon>
        <taxon>IRL clade</taxon>
        <taxon>Trifolieae</taxon>
        <taxon>Trifolium</taxon>
    </lineage>
</organism>
<dbReference type="Proteomes" id="UP000265520">
    <property type="component" value="Unassembled WGS sequence"/>
</dbReference>
<evidence type="ECO:0000313" key="3">
    <source>
        <dbReference type="Proteomes" id="UP000265520"/>
    </source>
</evidence>
<evidence type="ECO:0000313" key="2">
    <source>
        <dbReference type="EMBL" id="MCI38567.1"/>
    </source>
</evidence>
<dbReference type="AlphaFoldDB" id="A0A392RQU1"/>
<comment type="caution">
    <text evidence="2">The sequence shown here is derived from an EMBL/GenBank/DDBJ whole genome shotgun (WGS) entry which is preliminary data.</text>
</comment>
<name>A0A392RQU1_9FABA</name>
<feature type="region of interest" description="Disordered" evidence="1">
    <location>
        <begin position="31"/>
        <end position="55"/>
    </location>
</feature>
<dbReference type="EMBL" id="LXQA010257191">
    <property type="protein sequence ID" value="MCI38567.1"/>
    <property type="molecule type" value="Genomic_DNA"/>
</dbReference>
<protein>
    <submittedName>
        <fullName evidence="2">Uncharacterized protein</fullName>
    </submittedName>
</protein>